<dbReference type="EMBL" id="CP158165">
    <property type="protein sequence ID" value="XBV28662.1"/>
    <property type="molecule type" value="Genomic_DNA"/>
</dbReference>
<reference evidence="1" key="1">
    <citation type="submission" date="2024-06" db="EMBL/GenBank/DDBJ databases">
        <title>Kribbella sp. strain HUAS MG21 genome sequences.</title>
        <authorList>
            <person name="Mo P."/>
        </authorList>
    </citation>
    <scope>NUCLEOTIDE SEQUENCE</scope>
    <source>
        <strain evidence="1">HUAS MG21</strain>
    </source>
</reference>
<sequence>MSLVVAVDFGSTFTKAVAVDSGSGALVARAEHRTTIDTDVLDGWHACRAVLEAADRGVRNAEVLACSSAGGGLRIGVVGNEELVTAEAGKRVALSSGGRVVAVVSGGLTATSQKELRKDRPDVVLLLGGTDGGNAAVLLKAAETLAKYRWRKPVVVAGNIDARAEITEMLTASDVPHVLAENVVPEIGVFAPDSARAAIRDMFLRHVIGGKNLSRDPAFARMVRAATPDVVLRGVEVLAALHGDVAVVDIGGATTDVHSVIELDPEDANLGREVVATHPVTRTVEGDLGMRWSAVPVVEAGAKAGLVADLPGLHAAAVRRREDPSYLPDDAREASYDETLASVAATVALRRHAGRQRIVFGPGGRVIERSGKDLREVDLLVGSGGVLRHNPPEVAARILGAIGTNAQEEGWLVPQHAEVCVDTDYVLAAVGLLADDEPKAAEGLATHIHGTGRTGH</sequence>
<dbReference type="AlphaFoldDB" id="A0AAU7TPB6"/>
<dbReference type="SUPFAM" id="SSF53067">
    <property type="entry name" value="Actin-like ATPase domain"/>
    <property type="match status" value="1"/>
</dbReference>
<dbReference type="InterPro" id="IPR006230">
    <property type="entry name" value="MutL"/>
</dbReference>
<name>A0AAU7TPB6_9ACTN</name>
<dbReference type="InterPro" id="IPR043129">
    <property type="entry name" value="ATPase_NBD"/>
</dbReference>
<dbReference type="Gene3D" id="3.30.420.40">
    <property type="match status" value="1"/>
</dbReference>
<gene>
    <name evidence="1" type="ORF">ABN611_19965</name>
</gene>
<dbReference type="Pfam" id="PF13941">
    <property type="entry name" value="MutL"/>
    <property type="match status" value="1"/>
</dbReference>
<accession>A0AAU7TPB6</accession>
<dbReference type="RefSeq" id="WP_350281413.1">
    <property type="nucleotide sequence ID" value="NZ_CP158165.1"/>
</dbReference>
<protein>
    <submittedName>
        <fullName evidence="1">Glutamate mutase L</fullName>
    </submittedName>
</protein>
<dbReference type="NCBIfam" id="TIGR01319">
    <property type="entry name" value="glmL_fam"/>
    <property type="match status" value="1"/>
</dbReference>
<proteinExistence type="predicted"/>
<dbReference type="PIRSF" id="PIRSF004729">
    <property type="entry name" value="MutL"/>
    <property type="match status" value="1"/>
</dbReference>
<evidence type="ECO:0000313" key="1">
    <source>
        <dbReference type="EMBL" id="XBV28662.1"/>
    </source>
</evidence>
<organism evidence="1">
    <name type="scientific">Kribbella sp. HUAS MG21</name>
    <dbReference type="NCBI Taxonomy" id="3160966"/>
    <lineage>
        <taxon>Bacteria</taxon>
        <taxon>Bacillati</taxon>
        <taxon>Actinomycetota</taxon>
        <taxon>Actinomycetes</taxon>
        <taxon>Propionibacteriales</taxon>
        <taxon>Kribbellaceae</taxon>
        <taxon>Kribbella</taxon>
    </lineage>
</organism>